<organism evidence="1 2">
    <name type="scientific">Pseudoalteromonas lipolytica</name>
    <dbReference type="NCBI Taxonomy" id="570156"/>
    <lineage>
        <taxon>Bacteria</taxon>
        <taxon>Pseudomonadati</taxon>
        <taxon>Pseudomonadota</taxon>
        <taxon>Gammaproteobacteria</taxon>
        <taxon>Alteromonadales</taxon>
        <taxon>Pseudoalteromonadaceae</taxon>
        <taxon>Pseudoalteromonas</taxon>
    </lineage>
</organism>
<dbReference type="PROSITE" id="PS51257">
    <property type="entry name" value="PROKAR_LIPOPROTEIN"/>
    <property type="match status" value="1"/>
</dbReference>
<proteinExistence type="predicted"/>
<name>A0AAD0S4C9_9GAMM</name>
<dbReference type="GeneID" id="99507922"/>
<dbReference type="AlphaFoldDB" id="A0AAD0S4C9"/>
<keyword evidence="1" id="KW-0614">Plasmid</keyword>
<reference evidence="1 2" key="1">
    <citation type="submission" date="2018-08" db="EMBL/GenBank/DDBJ databases">
        <title>Draft genome sequence of Pseudoalteromonas donghaensis HJ51.</title>
        <authorList>
            <person name="Oh J."/>
            <person name="Roh D."/>
        </authorList>
    </citation>
    <scope>NUCLEOTIDE SEQUENCE [LARGE SCALE GENOMIC DNA]</scope>
    <source>
        <strain evidence="1 2">HJ51</strain>
        <plasmid evidence="1 2">unnamed2</plasmid>
    </source>
</reference>
<protein>
    <recommendedName>
        <fullName evidence="3">LPP20 lipoprotein</fullName>
    </recommendedName>
</protein>
<evidence type="ECO:0008006" key="3">
    <source>
        <dbReference type="Google" id="ProtNLM"/>
    </source>
</evidence>
<sequence>MKPLKGHLLIAITVLTVSACSSNGIHEKIEQIEVAHQKQVDKKTEKMDQLINSIPDWYLDVPQSDSTGVFGVGYGSSNKPPFALKAAELRAKFDVAKSFKQLISGQERSYENQTLDSNLETQINMLIDSIVEEVSVAGAQRVKRELYNVDGVANAYVLVKMPYEEYNRAIQSLRAKTVEEKVSVAFDELEKRLQNRKSDEQKAIQATHQRDVELKELEIKKEVELRKAEQPQNKK</sequence>
<dbReference type="RefSeq" id="WP_118845644.1">
    <property type="nucleotide sequence ID" value="NZ_CP032092.1"/>
</dbReference>
<gene>
    <name evidence="1" type="ORF">D0907_20830</name>
</gene>
<dbReference type="Proteomes" id="UP000264605">
    <property type="component" value="Plasmid unnamed2"/>
</dbReference>
<evidence type="ECO:0000313" key="2">
    <source>
        <dbReference type="Proteomes" id="UP000264605"/>
    </source>
</evidence>
<accession>A0AAD0S4C9</accession>
<geneLocation type="plasmid" evidence="1 2">
    <name>unnamed2</name>
</geneLocation>
<dbReference type="EMBL" id="CP032092">
    <property type="protein sequence ID" value="AXV67775.1"/>
    <property type="molecule type" value="Genomic_DNA"/>
</dbReference>
<evidence type="ECO:0000313" key="1">
    <source>
        <dbReference type="EMBL" id="AXV67775.1"/>
    </source>
</evidence>
<dbReference type="KEGG" id="pdj:D0907_20830"/>